<name>A0A3B7MWH8_9BACT</name>
<evidence type="ECO:0000256" key="2">
    <source>
        <dbReference type="SAM" id="Phobius"/>
    </source>
</evidence>
<dbReference type="AlphaFoldDB" id="A0A3B7MWH8"/>
<evidence type="ECO:0000313" key="4">
    <source>
        <dbReference type="EMBL" id="AXY76035.1"/>
    </source>
</evidence>
<dbReference type="InterPro" id="IPR050811">
    <property type="entry name" value="Phosphate_ABC_transporter"/>
</dbReference>
<evidence type="ECO:0000313" key="5">
    <source>
        <dbReference type="Proteomes" id="UP000263900"/>
    </source>
</evidence>
<dbReference type="Proteomes" id="UP000263900">
    <property type="component" value="Chromosome"/>
</dbReference>
<keyword evidence="2" id="KW-1133">Transmembrane helix</keyword>
<feature type="domain" description="PBP" evidence="3">
    <location>
        <begin position="57"/>
        <end position="299"/>
    </location>
</feature>
<reference evidence="4 5" key="1">
    <citation type="submission" date="2018-09" db="EMBL/GenBank/DDBJ databases">
        <title>Genome sequencing of strain 6GH32-13.</title>
        <authorList>
            <person name="Weon H.-Y."/>
            <person name="Heo J."/>
            <person name="Kwon S.-W."/>
        </authorList>
    </citation>
    <scope>NUCLEOTIDE SEQUENCE [LARGE SCALE GENOMIC DNA]</scope>
    <source>
        <strain evidence="4 5">5GH32-13</strain>
    </source>
</reference>
<evidence type="ECO:0000256" key="1">
    <source>
        <dbReference type="ARBA" id="ARBA00022729"/>
    </source>
</evidence>
<keyword evidence="2" id="KW-0472">Membrane</keyword>
<dbReference type="EMBL" id="CP032157">
    <property type="protein sequence ID" value="AXY76035.1"/>
    <property type="molecule type" value="Genomic_DNA"/>
</dbReference>
<gene>
    <name evidence="4" type="ORF">D3H65_19505</name>
</gene>
<dbReference type="PANTHER" id="PTHR30570:SF1">
    <property type="entry name" value="PHOSPHATE-BINDING PROTEIN PSTS"/>
    <property type="match status" value="1"/>
</dbReference>
<organism evidence="4 5">
    <name type="scientific">Paraflavitalea soli</name>
    <dbReference type="NCBI Taxonomy" id="2315862"/>
    <lineage>
        <taxon>Bacteria</taxon>
        <taxon>Pseudomonadati</taxon>
        <taxon>Bacteroidota</taxon>
        <taxon>Chitinophagia</taxon>
        <taxon>Chitinophagales</taxon>
        <taxon>Chitinophagaceae</taxon>
        <taxon>Paraflavitalea</taxon>
    </lineage>
</organism>
<proteinExistence type="predicted"/>
<feature type="transmembrane region" description="Helical" evidence="2">
    <location>
        <begin position="26"/>
        <end position="43"/>
    </location>
</feature>
<evidence type="ECO:0000259" key="3">
    <source>
        <dbReference type="Pfam" id="PF12849"/>
    </source>
</evidence>
<dbReference type="SUPFAM" id="SSF53850">
    <property type="entry name" value="Periplasmic binding protein-like II"/>
    <property type="match status" value="1"/>
</dbReference>
<dbReference type="Pfam" id="PF12849">
    <property type="entry name" value="PBP_like_2"/>
    <property type="match status" value="1"/>
</dbReference>
<protein>
    <submittedName>
        <fullName evidence="4">Phosphate ABC transporter substrate-binding protein, PhoT family</fullName>
    </submittedName>
</protein>
<keyword evidence="5" id="KW-1185">Reference proteome</keyword>
<accession>A0A3B7MWH8</accession>
<dbReference type="KEGG" id="pseg:D3H65_19505"/>
<dbReference type="InterPro" id="IPR024370">
    <property type="entry name" value="PBP_domain"/>
</dbReference>
<keyword evidence="1" id="KW-0732">Signal</keyword>
<sequence length="329" mass="36678">MTEKGFEYRGKENHLGMKRNRIINRIYKIGLAIAALGVFWIVGCQNGTGPIYQDTLKTGTIHISVDESFKPVIDSQIKVFESQNANAKIIVHYKPEAECLRDLNQDSIRMVIVTRGLQDEEAKTLATKLSFTPVFGILAYDAIAVIVNNQVRDTLFTMQDIRGMVKGISGFKYKVLLDGTTATSTVRFVVDSLLKGQPMGKNVVAAASSEGVIDYVSKNTDAVGLIGVSWIGDKDDSTQQSFLQKIKMAKVECKGCEGIYVAPVQYNIAAHRYPMVRPLYYILKENYEGLGSGFKNFLVNVDKGQKIFYRAYLLPGRSSFEVRPMQITE</sequence>
<dbReference type="PANTHER" id="PTHR30570">
    <property type="entry name" value="PERIPLASMIC PHOSPHATE BINDING COMPONENT OF PHOSPHATE ABC TRANSPORTER"/>
    <property type="match status" value="1"/>
</dbReference>
<dbReference type="Gene3D" id="3.40.190.10">
    <property type="entry name" value="Periplasmic binding protein-like II"/>
    <property type="match status" value="2"/>
</dbReference>
<keyword evidence="2" id="KW-0812">Transmembrane</keyword>
<dbReference type="OrthoDB" id="1450880at2"/>